<keyword evidence="2" id="KW-0808">Transferase</keyword>
<dbReference type="Pfam" id="PF00534">
    <property type="entry name" value="Glycos_transf_1"/>
    <property type="match status" value="1"/>
</dbReference>
<dbReference type="PANTHER" id="PTHR45871:SF1">
    <property type="entry name" value="PHOSPHATIDYLINOSITOL N-ACETYLGLUCOSAMINYLTRANSFERASE SUBUNIT A"/>
    <property type="match status" value="1"/>
</dbReference>
<gene>
    <name evidence="2" type="primary">wabH</name>
</gene>
<evidence type="ECO:0000313" key="2">
    <source>
        <dbReference type="EMBL" id="QFC18176.1"/>
    </source>
</evidence>
<name>A0A5P4S6W7_VIBPH</name>
<dbReference type="SUPFAM" id="SSF53756">
    <property type="entry name" value="UDP-Glycosyltransferase/glycogen phosphorylase"/>
    <property type="match status" value="1"/>
</dbReference>
<proteinExistence type="predicted"/>
<dbReference type="Gene3D" id="3.40.50.2000">
    <property type="entry name" value="Glycogen Phosphorylase B"/>
    <property type="match status" value="2"/>
</dbReference>
<dbReference type="InterPro" id="IPR001296">
    <property type="entry name" value="Glyco_trans_1"/>
</dbReference>
<sequence>MVDMANYFSLKKNVTVVSLTDDVFRASELNENVDLRVYDVKKKKLAIFKLLKLFWYGNFSVVHSHMPISILLSRFLMIFSFFKRRNLKLINSFHNTVTIGSGLKSKLIFRLIKMTKNIPTLTTNVSIDSTNQLKKLNLVNVDKTVCLSNGVDFNSIRSAINNENNYFKHSKYKVCSVASLTEQKGLDLGIESVVELYNEGVPIEYLIVGDGEQLNYLRSIISKKNAESYIRLFGKSKDVANIINQADVFFLPSRWEGFGLVILEAIALKKKIVATKTQGPLEILGYDYTYLCDLNIDDFVEKLNSIRAEADFNYNAGEIESKYSINRMLQRIDAYYE</sequence>
<accession>A0A5P4S6W7</accession>
<evidence type="ECO:0000259" key="1">
    <source>
        <dbReference type="Pfam" id="PF00534"/>
    </source>
</evidence>
<dbReference type="PANTHER" id="PTHR45871">
    <property type="entry name" value="N-ACETYLGLUCOSAMINYL-PHOSPHATIDYLINOSITOL BIOSYNTHETIC PROTEIN"/>
    <property type="match status" value="1"/>
</dbReference>
<dbReference type="EMBL" id="MK482088">
    <property type="protein sequence ID" value="QFC18176.1"/>
    <property type="molecule type" value="Genomic_DNA"/>
</dbReference>
<dbReference type="GO" id="GO:0016757">
    <property type="term" value="F:glycosyltransferase activity"/>
    <property type="evidence" value="ECO:0007669"/>
    <property type="project" value="InterPro"/>
</dbReference>
<reference evidence="2" key="1">
    <citation type="journal article" date="2019" name="Int. J. Food Microbiol.">
        <title>Developing a novel molecular serotyping system based on capsular polysaccharide synthesis gene clusters of Vibrio parahaemolyticus.</title>
        <authorList>
            <person name="Pang Y."/>
            <person name="Guo X."/>
            <person name="Tian X."/>
            <person name="Liu F."/>
            <person name="Wang L."/>
            <person name="Wu J."/>
            <person name="Zhang S."/>
            <person name="Li S."/>
            <person name="Liu B."/>
        </authorList>
    </citation>
    <scope>NUCLEOTIDE SEQUENCE</scope>
    <source>
        <strain evidence="2">G3565</strain>
    </source>
</reference>
<organism evidence="2">
    <name type="scientific">Vibrio parahaemolyticus</name>
    <dbReference type="NCBI Taxonomy" id="670"/>
    <lineage>
        <taxon>Bacteria</taxon>
        <taxon>Pseudomonadati</taxon>
        <taxon>Pseudomonadota</taxon>
        <taxon>Gammaproteobacteria</taxon>
        <taxon>Vibrionales</taxon>
        <taxon>Vibrionaceae</taxon>
        <taxon>Vibrio</taxon>
    </lineage>
</organism>
<feature type="domain" description="Glycosyl transferase family 1" evidence="1">
    <location>
        <begin position="166"/>
        <end position="307"/>
    </location>
</feature>
<dbReference type="AlphaFoldDB" id="A0A5P4S6W7"/>
<dbReference type="CDD" id="cd03811">
    <property type="entry name" value="GT4_GT28_WabH-like"/>
    <property type="match status" value="1"/>
</dbReference>
<protein>
    <submittedName>
        <fullName evidence="2">Glycosyl transferase</fullName>
    </submittedName>
</protein>